<evidence type="ECO:0000313" key="1">
    <source>
        <dbReference type="EMBL" id="CAG8631839.1"/>
    </source>
</evidence>
<gene>
    <name evidence="1" type="ORF">DHETER_LOCUS8433</name>
</gene>
<protein>
    <submittedName>
        <fullName evidence="1">16907_t:CDS:1</fullName>
    </submittedName>
</protein>
<comment type="caution">
    <text evidence="1">The sequence shown here is derived from an EMBL/GenBank/DDBJ whole genome shotgun (WGS) entry which is preliminary data.</text>
</comment>
<keyword evidence="2" id="KW-1185">Reference proteome</keyword>
<proteinExistence type="predicted"/>
<evidence type="ECO:0000313" key="2">
    <source>
        <dbReference type="Proteomes" id="UP000789702"/>
    </source>
</evidence>
<sequence length="236" mass="27070">MASDKCLVCGEQLRSPSWCISCEAEVFNRQKWSSGSTRIDRMIKSIHARNNGIYLEWIPFEDIDMVEYKTRGPFSIVYSGLWLDGPRQWDETNGDWHRMGPTKCALKRVENFDQMSQEDLNNIIRHSQCFRGSFVVECFGITRNPVDPVGCYMFVMELGEENLYQYIDRVREYICWGEIVEILREIVKGLGRIHENDGLYHGNLHGGNLLIENTSGSVSIKISDIGLHGPINRTAA</sequence>
<dbReference type="EMBL" id="CAJVPU010013370">
    <property type="protein sequence ID" value="CAG8631839.1"/>
    <property type="molecule type" value="Genomic_DNA"/>
</dbReference>
<reference evidence="1" key="1">
    <citation type="submission" date="2021-06" db="EMBL/GenBank/DDBJ databases">
        <authorList>
            <person name="Kallberg Y."/>
            <person name="Tangrot J."/>
            <person name="Rosling A."/>
        </authorList>
    </citation>
    <scope>NUCLEOTIDE SEQUENCE</scope>
    <source>
        <strain evidence="1">IL203A</strain>
    </source>
</reference>
<accession>A0ACA9N8V9</accession>
<organism evidence="1 2">
    <name type="scientific">Dentiscutata heterogama</name>
    <dbReference type="NCBI Taxonomy" id="1316150"/>
    <lineage>
        <taxon>Eukaryota</taxon>
        <taxon>Fungi</taxon>
        <taxon>Fungi incertae sedis</taxon>
        <taxon>Mucoromycota</taxon>
        <taxon>Glomeromycotina</taxon>
        <taxon>Glomeromycetes</taxon>
        <taxon>Diversisporales</taxon>
        <taxon>Gigasporaceae</taxon>
        <taxon>Dentiscutata</taxon>
    </lineage>
</organism>
<dbReference type="Proteomes" id="UP000789702">
    <property type="component" value="Unassembled WGS sequence"/>
</dbReference>
<feature type="non-terminal residue" evidence="1">
    <location>
        <position position="236"/>
    </location>
</feature>
<name>A0ACA9N8V9_9GLOM</name>